<comment type="similarity">
    <text evidence="2">Belongs to the plant LTP family.</text>
</comment>
<protein>
    <recommendedName>
        <fullName evidence="11">Bifunctional inhibitor/plant lipid transfer protein/seed storage helical domain-containing protein</fullName>
    </recommendedName>
</protein>
<keyword evidence="13" id="KW-1185">Reference proteome</keyword>
<dbReference type="STRING" id="33114.A0A2G2WQC1"/>
<evidence type="ECO:0000256" key="6">
    <source>
        <dbReference type="ARBA" id="ARBA00023157"/>
    </source>
</evidence>
<gene>
    <name evidence="12" type="ORF">CQW23_11587</name>
</gene>
<organism evidence="12 13">
    <name type="scientific">Capsicum baccatum</name>
    <name type="common">Peruvian pepper</name>
    <dbReference type="NCBI Taxonomy" id="33114"/>
    <lineage>
        <taxon>Eukaryota</taxon>
        <taxon>Viridiplantae</taxon>
        <taxon>Streptophyta</taxon>
        <taxon>Embryophyta</taxon>
        <taxon>Tracheophyta</taxon>
        <taxon>Spermatophyta</taxon>
        <taxon>Magnoliopsida</taxon>
        <taxon>eudicotyledons</taxon>
        <taxon>Gunneridae</taxon>
        <taxon>Pentapetalae</taxon>
        <taxon>asterids</taxon>
        <taxon>lamiids</taxon>
        <taxon>Solanales</taxon>
        <taxon>Solanaceae</taxon>
        <taxon>Solanoideae</taxon>
        <taxon>Capsiceae</taxon>
        <taxon>Capsicum</taxon>
    </lineage>
</organism>
<reference evidence="13" key="2">
    <citation type="journal article" date="2017" name="J. Anim. Genet.">
        <title>Multiple reference genome sequences of hot pepper reveal the massive evolution of plant disease resistance genes by retroduplication.</title>
        <authorList>
            <person name="Kim S."/>
            <person name="Park J."/>
            <person name="Yeom S.-I."/>
            <person name="Kim Y.-M."/>
            <person name="Seo E."/>
            <person name="Kim K.-T."/>
            <person name="Kim M.-S."/>
            <person name="Lee J.M."/>
            <person name="Cheong K."/>
            <person name="Shin H.-S."/>
            <person name="Kim S.-B."/>
            <person name="Han K."/>
            <person name="Lee J."/>
            <person name="Park M."/>
            <person name="Lee H.-A."/>
            <person name="Lee H.-Y."/>
            <person name="Lee Y."/>
            <person name="Oh S."/>
            <person name="Lee J.H."/>
            <person name="Choi E."/>
            <person name="Choi E."/>
            <person name="Lee S.E."/>
            <person name="Jeon J."/>
            <person name="Kim H."/>
            <person name="Choi G."/>
            <person name="Song H."/>
            <person name="Lee J."/>
            <person name="Lee S.-C."/>
            <person name="Kwon J.-K."/>
            <person name="Lee H.-Y."/>
            <person name="Koo N."/>
            <person name="Hong Y."/>
            <person name="Kim R.W."/>
            <person name="Kang W.-H."/>
            <person name="Huh J.H."/>
            <person name="Kang B.-C."/>
            <person name="Yang T.-J."/>
            <person name="Lee Y.-H."/>
            <person name="Bennetzen J.L."/>
            <person name="Choi D."/>
        </authorList>
    </citation>
    <scope>NUCLEOTIDE SEQUENCE [LARGE SCALE GENOMIC DNA]</scope>
    <source>
        <strain evidence="13">cv. PBC81</strain>
    </source>
</reference>
<evidence type="ECO:0000256" key="1">
    <source>
        <dbReference type="ARBA" id="ARBA00004609"/>
    </source>
</evidence>
<dbReference type="AlphaFoldDB" id="A0A2G2WQC1"/>
<evidence type="ECO:0000256" key="7">
    <source>
        <dbReference type="ARBA" id="ARBA00023180"/>
    </source>
</evidence>
<keyword evidence="3" id="KW-1003">Cell membrane</keyword>
<feature type="chain" id="PRO_5013881797" description="Bifunctional inhibitor/plant lipid transfer protein/seed storage helical domain-containing protein" evidence="10">
    <location>
        <begin position="23"/>
        <end position="188"/>
    </location>
</feature>
<feature type="compositionally biased region" description="Low complexity" evidence="9">
    <location>
        <begin position="133"/>
        <end position="159"/>
    </location>
</feature>
<keyword evidence="5 10" id="KW-0732">Signal</keyword>
<feature type="domain" description="Bifunctional inhibitor/plant lipid transfer protein/seed storage helical" evidence="11">
    <location>
        <begin position="49"/>
        <end position="125"/>
    </location>
</feature>
<dbReference type="InterPro" id="IPR016140">
    <property type="entry name" value="Bifunc_inhib/LTP/seed_store"/>
</dbReference>
<evidence type="ECO:0000256" key="9">
    <source>
        <dbReference type="SAM" id="MobiDB-lite"/>
    </source>
</evidence>
<feature type="signal peptide" evidence="10">
    <location>
        <begin position="1"/>
        <end position="22"/>
    </location>
</feature>
<dbReference type="InterPro" id="IPR043325">
    <property type="entry name" value="LTSS"/>
</dbReference>
<keyword evidence="8" id="KW-0449">Lipoprotein</keyword>
<comment type="subcellular location">
    <subcellularLocation>
        <location evidence="1">Cell membrane</location>
        <topology evidence="1">Lipid-anchor</topology>
        <topology evidence="1">GPI-anchor</topology>
    </subcellularLocation>
</comment>
<evidence type="ECO:0000256" key="2">
    <source>
        <dbReference type="ARBA" id="ARBA00009748"/>
    </source>
</evidence>
<dbReference type="Gene3D" id="1.10.110.10">
    <property type="entry name" value="Plant lipid-transfer and hydrophobic proteins"/>
    <property type="match status" value="1"/>
</dbReference>
<dbReference type="CDD" id="cd00010">
    <property type="entry name" value="AAI_LTSS"/>
    <property type="match status" value="1"/>
</dbReference>
<dbReference type="SUPFAM" id="SSF47699">
    <property type="entry name" value="Bifunctional inhibitor/lipid-transfer protein/seed storage 2S albumin"/>
    <property type="match status" value="1"/>
</dbReference>
<evidence type="ECO:0000313" key="12">
    <source>
        <dbReference type="EMBL" id="PHT47379.1"/>
    </source>
</evidence>
<keyword evidence="4" id="KW-0472">Membrane</keyword>
<accession>A0A2G2WQC1</accession>
<proteinExistence type="inferred from homology"/>
<dbReference type="EMBL" id="MLFT02000005">
    <property type="protein sequence ID" value="PHT47379.1"/>
    <property type="molecule type" value="Genomic_DNA"/>
</dbReference>
<dbReference type="PANTHER" id="PTHR33044">
    <property type="entry name" value="BIFUNCTIONAL INHIBITOR/LIPID-TRANSFER PROTEIN/SEED STORAGE 2S ALBUMIN SUPERFAMILY PROTEIN-RELATED"/>
    <property type="match status" value="1"/>
</dbReference>
<dbReference type="GO" id="GO:0005886">
    <property type="term" value="C:plasma membrane"/>
    <property type="evidence" value="ECO:0007669"/>
    <property type="project" value="UniProtKB-SubCell"/>
</dbReference>
<reference evidence="12 13" key="1">
    <citation type="journal article" date="2017" name="Genome Biol.">
        <title>New reference genome sequences of hot pepper reveal the massive evolution of plant disease-resistance genes by retroduplication.</title>
        <authorList>
            <person name="Kim S."/>
            <person name="Park J."/>
            <person name="Yeom S.I."/>
            <person name="Kim Y.M."/>
            <person name="Seo E."/>
            <person name="Kim K.T."/>
            <person name="Kim M.S."/>
            <person name="Lee J.M."/>
            <person name="Cheong K."/>
            <person name="Shin H.S."/>
            <person name="Kim S.B."/>
            <person name="Han K."/>
            <person name="Lee J."/>
            <person name="Park M."/>
            <person name="Lee H.A."/>
            <person name="Lee H.Y."/>
            <person name="Lee Y."/>
            <person name="Oh S."/>
            <person name="Lee J.H."/>
            <person name="Choi E."/>
            <person name="Choi E."/>
            <person name="Lee S.E."/>
            <person name="Jeon J."/>
            <person name="Kim H."/>
            <person name="Choi G."/>
            <person name="Song H."/>
            <person name="Lee J."/>
            <person name="Lee S.C."/>
            <person name="Kwon J.K."/>
            <person name="Lee H.Y."/>
            <person name="Koo N."/>
            <person name="Hong Y."/>
            <person name="Kim R.W."/>
            <person name="Kang W.H."/>
            <person name="Huh J.H."/>
            <person name="Kang B.C."/>
            <person name="Yang T.J."/>
            <person name="Lee Y.H."/>
            <person name="Bennetzen J.L."/>
            <person name="Choi D."/>
        </authorList>
    </citation>
    <scope>NUCLEOTIDE SEQUENCE [LARGE SCALE GENOMIC DNA]</scope>
    <source>
        <strain evidence="13">cv. PBC81</strain>
    </source>
</reference>
<evidence type="ECO:0000256" key="8">
    <source>
        <dbReference type="ARBA" id="ARBA00023288"/>
    </source>
</evidence>
<feature type="region of interest" description="Disordered" evidence="9">
    <location>
        <begin position="133"/>
        <end position="162"/>
    </location>
</feature>
<evidence type="ECO:0000256" key="5">
    <source>
        <dbReference type="ARBA" id="ARBA00022729"/>
    </source>
</evidence>
<evidence type="ECO:0000256" key="10">
    <source>
        <dbReference type="SAM" id="SignalP"/>
    </source>
</evidence>
<keyword evidence="7" id="KW-0325">Glycoprotein</keyword>
<evidence type="ECO:0000259" key="11">
    <source>
        <dbReference type="Pfam" id="PF14368"/>
    </source>
</evidence>
<evidence type="ECO:0000256" key="4">
    <source>
        <dbReference type="ARBA" id="ARBA00022622"/>
    </source>
</evidence>
<evidence type="ECO:0000256" key="3">
    <source>
        <dbReference type="ARBA" id="ARBA00022475"/>
    </source>
</evidence>
<sequence length="188" mass="19105">MAYSKSFYAVIFSWVFMGLSHGIDLDKNLINALLASGVGGGDGGSGASAMPCMQKLMPCQPALSSHSKNPPPTCCMPLKEMMTNDAKCLCTVFGNADLMKGLNVTQDEALDFAKSCGAKPDLSLCKNAAASPGSAAAPTAPTTPDTNSSASSNKTASPPAESTASVTSKLGGFVAIASFLSLVMLLAV</sequence>
<dbReference type="GO" id="GO:0098552">
    <property type="term" value="C:side of membrane"/>
    <property type="evidence" value="ECO:0007669"/>
    <property type="project" value="UniProtKB-KW"/>
</dbReference>
<name>A0A2G2WQC1_CAPBA</name>
<keyword evidence="6" id="KW-1015">Disulfide bond</keyword>
<evidence type="ECO:0000313" key="13">
    <source>
        <dbReference type="Proteomes" id="UP000224567"/>
    </source>
</evidence>
<dbReference type="Proteomes" id="UP000224567">
    <property type="component" value="Unassembled WGS sequence"/>
</dbReference>
<dbReference type="OrthoDB" id="1925812at2759"/>
<comment type="caution">
    <text evidence="12">The sequence shown here is derived from an EMBL/GenBank/DDBJ whole genome shotgun (WGS) entry which is preliminary data.</text>
</comment>
<dbReference type="InterPro" id="IPR036312">
    <property type="entry name" value="Bifun_inhib/LTP/seed_sf"/>
</dbReference>
<keyword evidence="4" id="KW-0336">GPI-anchor</keyword>
<dbReference type="Pfam" id="PF14368">
    <property type="entry name" value="LTP_2"/>
    <property type="match status" value="1"/>
</dbReference>